<feature type="region of interest" description="Disordered" evidence="1">
    <location>
        <begin position="22"/>
        <end position="60"/>
    </location>
</feature>
<dbReference type="EMBL" id="JAINUF010000013">
    <property type="protein sequence ID" value="KAJ8344536.1"/>
    <property type="molecule type" value="Genomic_DNA"/>
</dbReference>
<proteinExistence type="predicted"/>
<feature type="compositionally biased region" description="Basic and acidic residues" evidence="1">
    <location>
        <begin position="34"/>
        <end position="45"/>
    </location>
</feature>
<reference evidence="2" key="1">
    <citation type="journal article" date="2023" name="Science">
        <title>Genome structures resolve the early diversification of teleost fishes.</title>
        <authorList>
            <person name="Parey E."/>
            <person name="Louis A."/>
            <person name="Montfort J."/>
            <person name="Bouchez O."/>
            <person name="Roques C."/>
            <person name="Iampietro C."/>
            <person name="Lluch J."/>
            <person name="Castinel A."/>
            <person name="Donnadieu C."/>
            <person name="Desvignes T."/>
            <person name="Floi Bucao C."/>
            <person name="Jouanno E."/>
            <person name="Wen M."/>
            <person name="Mejri S."/>
            <person name="Dirks R."/>
            <person name="Jansen H."/>
            <person name="Henkel C."/>
            <person name="Chen W.J."/>
            <person name="Zahm M."/>
            <person name="Cabau C."/>
            <person name="Klopp C."/>
            <person name="Thompson A.W."/>
            <person name="Robinson-Rechavi M."/>
            <person name="Braasch I."/>
            <person name="Lecointre G."/>
            <person name="Bobe J."/>
            <person name="Postlethwait J.H."/>
            <person name="Berthelot C."/>
            <person name="Roest Crollius H."/>
            <person name="Guiguen Y."/>
        </authorList>
    </citation>
    <scope>NUCLEOTIDE SEQUENCE</scope>
    <source>
        <strain evidence="2">WJC10195</strain>
    </source>
</reference>
<dbReference type="AlphaFoldDB" id="A0A9Q1ET51"/>
<keyword evidence="3" id="KW-1185">Reference proteome</keyword>
<dbReference type="Proteomes" id="UP001152622">
    <property type="component" value="Chromosome 13"/>
</dbReference>
<feature type="compositionally biased region" description="Basic residues" evidence="1">
    <location>
        <begin position="22"/>
        <end position="33"/>
    </location>
</feature>
<name>A0A9Q1ET51_SYNKA</name>
<evidence type="ECO:0000313" key="2">
    <source>
        <dbReference type="EMBL" id="KAJ8344536.1"/>
    </source>
</evidence>
<evidence type="ECO:0000313" key="3">
    <source>
        <dbReference type="Proteomes" id="UP001152622"/>
    </source>
</evidence>
<protein>
    <submittedName>
        <fullName evidence="2">Uncharacterized protein</fullName>
    </submittedName>
</protein>
<gene>
    <name evidence="2" type="ORF">SKAU_G00318650</name>
</gene>
<organism evidence="2 3">
    <name type="scientific">Synaphobranchus kaupii</name>
    <name type="common">Kaup's arrowtooth eel</name>
    <dbReference type="NCBI Taxonomy" id="118154"/>
    <lineage>
        <taxon>Eukaryota</taxon>
        <taxon>Metazoa</taxon>
        <taxon>Chordata</taxon>
        <taxon>Craniata</taxon>
        <taxon>Vertebrata</taxon>
        <taxon>Euteleostomi</taxon>
        <taxon>Actinopterygii</taxon>
        <taxon>Neopterygii</taxon>
        <taxon>Teleostei</taxon>
        <taxon>Anguilliformes</taxon>
        <taxon>Synaphobranchidae</taxon>
        <taxon>Synaphobranchus</taxon>
    </lineage>
</organism>
<sequence length="78" mass="8214">MAFIGLIANNPGSRQVEIGAKTIKKSTRPHKAATGREKPEPDARAPARRSAALFAPRQPPLAAARESAQRVLCEAAAA</sequence>
<accession>A0A9Q1ET51</accession>
<comment type="caution">
    <text evidence="2">The sequence shown here is derived from an EMBL/GenBank/DDBJ whole genome shotgun (WGS) entry which is preliminary data.</text>
</comment>
<evidence type="ECO:0000256" key="1">
    <source>
        <dbReference type="SAM" id="MobiDB-lite"/>
    </source>
</evidence>